<protein>
    <submittedName>
        <fullName evidence="1">Uncharacterized protein</fullName>
    </submittedName>
</protein>
<dbReference type="AlphaFoldDB" id="A0A392UHA5"/>
<dbReference type="EMBL" id="LXQA010804610">
    <property type="protein sequence ID" value="MCI71816.1"/>
    <property type="molecule type" value="Genomic_DNA"/>
</dbReference>
<reference evidence="1 2" key="1">
    <citation type="journal article" date="2018" name="Front. Plant Sci.">
        <title>Red Clover (Trifolium pratense) and Zigzag Clover (T. medium) - A Picture of Genomic Similarities and Differences.</title>
        <authorList>
            <person name="Dluhosova J."/>
            <person name="Istvanek J."/>
            <person name="Nedelnik J."/>
            <person name="Repkova J."/>
        </authorList>
    </citation>
    <scope>NUCLEOTIDE SEQUENCE [LARGE SCALE GENOMIC DNA]</scope>
    <source>
        <strain evidence="2">cv. 10/8</strain>
        <tissue evidence="1">Leaf</tissue>
    </source>
</reference>
<proteinExistence type="predicted"/>
<name>A0A392UHA5_9FABA</name>
<sequence>PAEVKLTRTDEEELIRKPIWAWGSEAHNKVQLGCGGGAHGEAELGLLKWSL</sequence>
<comment type="caution">
    <text evidence="1">The sequence shown here is derived from an EMBL/GenBank/DDBJ whole genome shotgun (WGS) entry which is preliminary data.</text>
</comment>
<feature type="non-terminal residue" evidence="1">
    <location>
        <position position="1"/>
    </location>
</feature>
<evidence type="ECO:0000313" key="2">
    <source>
        <dbReference type="Proteomes" id="UP000265520"/>
    </source>
</evidence>
<dbReference type="Proteomes" id="UP000265520">
    <property type="component" value="Unassembled WGS sequence"/>
</dbReference>
<accession>A0A392UHA5</accession>
<evidence type="ECO:0000313" key="1">
    <source>
        <dbReference type="EMBL" id="MCI71816.1"/>
    </source>
</evidence>
<keyword evidence="2" id="KW-1185">Reference proteome</keyword>
<organism evidence="1 2">
    <name type="scientific">Trifolium medium</name>
    <dbReference type="NCBI Taxonomy" id="97028"/>
    <lineage>
        <taxon>Eukaryota</taxon>
        <taxon>Viridiplantae</taxon>
        <taxon>Streptophyta</taxon>
        <taxon>Embryophyta</taxon>
        <taxon>Tracheophyta</taxon>
        <taxon>Spermatophyta</taxon>
        <taxon>Magnoliopsida</taxon>
        <taxon>eudicotyledons</taxon>
        <taxon>Gunneridae</taxon>
        <taxon>Pentapetalae</taxon>
        <taxon>rosids</taxon>
        <taxon>fabids</taxon>
        <taxon>Fabales</taxon>
        <taxon>Fabaceae</taxon>
        <taxon>Papilionoideae</taxon>
        <taxon>50 kb inversion clade</taxon>
        <taxon>NPAAA clade</taxon>
        <taxon>Hologalegina</taxon>
        <taxon>IRL clade</taxon>
        <taxon>Trifolieae</taxon>
        <taxon>Trifolium</taxon>
    </lineage>
</organism>